<evidence type="ECO:0000259" key="2">
    <source>
        <dbReference type="PROSITE" id="PS50104"/>
    </source>
</evidence>
<name>A0A3D9FGU5_9SPHN</name>
<dbReference type="InterPro" id="IPR035897">
    <property type="entry name" value="Toll_tir_struct_dom_sf"/>
</dbReference>
<dbReference type="PROSITE" id="PS50104">
    <property type="entry name" value="TIR"/>
    <property type="match status" value="1"/>
</dbReference>
<dbReference type="GO" id="GO:0007165">
    <property type="term" value="P:signal transduction"/>
    <property type="evidence" value="ECO:0007669"/>
    <property type="project" value="InterPro"/>
</dbReference>
<sequence>MAEGTGSVFVSYSRRDRDIAERLVNRLREEGFETLRDVDDILPTEAWRERLEVLIRKADSIVFLLSPQSAVSEICAWEVEFANSLSKKIAPIVIEDVAGADIPPMLARLNYIFATKQDRFDNAVQSLCDALGCDIDWIREHSRLLDLAHRWTQGGSWIGQLLRGEDLLAAEKWANARPASTPPISPVILEFIEASRHMERMAADYDREKLLALGKTIEPILKDHVADLQTRAATADRQTSFRVSTTAADIRLEIETIENFYADNGLWHPEPAIHLQTADGSADYAEVYKFPCCGKTAMRRDRSPPSQFRADGCSRNPQAE</sequence>
<dbReference type="AlphaFoldDB" id="A0A3D9FGU5"/>
<organism evidence="3 4">
    <name type="scientific">Parasphingopyxis lamellibrachiae</name>
    <dbReference type="NCBI Taxonomy" id="680125"/>
    <lineage>
        <taxon>Bacteria</taxon>
        <taxon>Pseudomonadati</taxon>
        <taxon>Pseudomonadota</taxon>
        <taxon>Alphaproteobacteria</taxon>
        <taxon>Sphingomonadales</taxon>
        <taxon>Sphingomonadaceae</taxon>
        <taxon>Parasphingopyxis</taxon>
    </lineage>
</organism>
<dbReference type="SUPFAM" id="SSF52200">
    <property type="entry name" value="Toll/Interleukin receptor TIR domain"/>
    <property type="match status" value="1"/>
</dbReference>
<dbReference type="Proteomes" id="UP000256310">
    <property type="component" value="Unassembled WGS sequence"/>
</dbReference>
<dbReference type="InterPro" id="IPR000157">
    <property type="entry name" value="TIR_dom"/>
</dbReference>
<reference evidence="3 4" key="1">
    <citation type="submission" date="2018-07" db="EMBL/GenBank/DDBJ databases">
        <title>Genomic Encyclopedia of Type Strains, Phase IV (KMG-IV): sequencing the most valuable type-strain genomes for metagenomic binning, comparative biology and taxonomic classification.</title>
        <authorList>
            <person name="Goeker M."/>
        </authorList>
    </citation>
    <scope>NUCLEOTIDE SEQUENCE [LARGE SCALE GENOMIC DNA]</scope>
    <source>
        <strain evidence="3 4">DSM 26725</strain>
    </source>
</reference>
<accession>A0A3D9FGU5</accession>
<comment type="caution">
    <text evidence="3">The sequence shown here is derived from an EMBL/GenBank/DDBJ whole genome shotgun (WGS) entry which is preliminary data.</text>
</comment>
<feature type="region of interest" description="Disordered" evidence="1">
    <location>
        <begin position="300"/>
        <end position="320"/>
    </location>
</feature>
<evidence type="ECO:0000313" key="3">
    <source>
        <dbReference type="EMBL" id="RED16993.1"/>
    </source>
</evidence>
<evidence type="ECO:0000256" key="1">
    <source>
        <dbReference type="SAM" id="MobiDB-lite"/>
    </source>
</evidence>
<feature type="domain" description="TIR" evidence="2">
    <location>
        <begin position="4"/>
        <end position="128"/>
    </location>
</feature>
<evidence type="ECO:0000313" key="4">
    <source>
        <dbReference type="Proteomes" id="UP000256310"/>
    </source>
</evidence>
<dbReference type="Gene3D" id="3.40.50.10140">
    <property type="entry name" value="Toll/interleukin-1 receptor homology (TIR) domain"/>
    <property type="match status" value="1"/>
</dbReference>
<gene>
    <name evidence="3" type="ORF">DFR46_2027</name>
</gene>
<dbReference type="SMART" id="SM00255">
    <property type="entry name" value="TIR"/>
    <property type="match status" value="1"/>
</dbReference>
<dbReference type="OrthoDB" id="54411at2"/>
<keyword evidence="4" id="KW-1185">Reference proteome</keyword>
<protein>
    <submittedName>
        <fullName evidence="3">TIR domain-containing protein</fullName>
    </submittedName>
</protein>
<proteinExistence type="predicted"/>
<dbReference type="RefSeq" id="WP_116236329.1">
    <property type="nucleotide sequence ID" value="NZ_QRDP01000004.1"/>
</dbReference>
<dbReference type="Pfam" id="PF13676">
    <property type="entry name" value="TIR_2"/>
    <property type="match status" value="1"/>
</dbReference>
<dbReference type="EMBL" id="QRDP01000004">
    <property type="protein sequence ID" value="RED16993.1"/>
    <property type="molecule type" value="Genomic_DNA"/>
</dbReference>